<dbReference type="Proteomes" id="UP001551695">
    <property type="component" value="Unassembled WGS sequence"/>
</dbReference>
<evidence type="ECO:0008006" key="3">
    <source>
        <dbReference type="Google" id="ProtNLM"/>
    </source>
</evidence>
<accession>A0ABV3FQ13</accession>
<gene>
    <name evidence="1" type="ORF">AB0I48_08135</name>
</gene>
<name>A0ABV3FQ13_9NOCA</name>
<dbReference type="InterPro" id="IPR036689">
    <property type="entry name" value="ESAT-6-like_sf"/>
</dbReference>
<dbReference type="RefSeq" id="WP_109525448.1">
    <property type="nucleotide sequence ID" value="NZ_JBEXKW010000016.1"/>
</dbReference>
<dbReference type="SUPFAM" id="SSF140453">
    <property type="entry name" value="EsxAB dimer-like"/>
    <property type="match status" value="1"/>
</dbReference>
<protein>
    <recommendedName>
        <fullName evidence="3">WXG100 family type VII secretion target</fullName>
    </recommendedName>
</protein>
<dbReference type="EMBL" id="JBFAKC010000003">
    <property type="protein sequence ID" value="MEV0707514.1"/>
    <property type="molecule type" value="Genomic_DNA"/>
</dbReference>
<organism evidence="1 2">
    <name type="scientific">Nocardia aurea</name>
    <dbReference type="NCBI Taxonomy" id="2144174"/>
    <lineage>
        <taxon>Bacteria</taxon>
        <taxon>Bacillati</taxon>
        <taxon>Actinomycetota</taxon>
        <taxon>Actinomycetes</taxon>
        <taxon>Mycobacteriales</taxon>
        <taxon>Nocardiaceae</taxon>
        <taxon>Nocardia</taxon>
    </lineage>
</organism>
<evidence type="ECO:0000313" key="1">
    <source>
        <dbReference type="EMBL" id="MEV0707514.1"/>
    </source>
</evidence>
<sequence>MSKVSLDDAAAAEVVNDLLTAVGEIKKTIANIGTDIESAKPGWQGEANGACTTAAQNWEEEGIRLNNKLDVMTSKVFEGNQTKSSVDTDNVDAFTNLV</sequence>
<keyword evidence="2" id="KW-1185">Reference proteome</keyword>
<comment type="caution">
    <text evidence="1">The sequence shown here is derived from an EMBL/GenBank/DDBJ whole genome shotgun (WGS) entry which is preliminary data.</text>
</comment>
<proteinExistence type="predicted"/>
<evidence type="ECO:0000313" key="2">
    <source>
        <dbReference type="Proteomes" id="UP001551695"/>
    </source>
</evidence>
<reference evidence="1 2" key="1">
    <citation type="submission" date="2024-06" db="EMBL/GenBank/DDBJ databases">
        <title>The Natural Products Discovery Center: Release of the First 8490 Sequenced Strains for Exploring Actinobacteria Biosynthetic Diversity.</title>
        <authorList>
            <person name="Kalkreuter E."/>
            <person name="Kautsar S.A."/>
            <person name="Yang D."/>
            <person name="Bader C.D."/>
            <person name="Teijaro C.N."/>
            <person name="Fluegel L."/>
            <person name="Davis C.M."/>
            <person name="Simpson J.R."/>
            <person name="Lauterbach L."/>
            <person name="Steele A.D."/>
            <person name="Gui C."/>
            <person name="Meng S."/>
            <person name="Li G."/>
            <person name="Viehrig K."/>
            <person name="Ye F."/>
            <person name="Su P."/>
            <person name="Kiefer A.F."/>
            <person name="Nichols A."/>
            <person name="Cepeda A.J."/>
            <person name="Yan W."/>
            <person name="Fan B."/>
            <person name="Jiang Y."/>
            <person name="Adhikari A."/>
            <person name="Zheng C.-J."/>
            <person name="Schuster L."/>
            <person name="Cowan T.M."/>
            <person name="Smanski M.J."/>
            <person name="Chevrette M.G."/>
            <person name="De Carvalho L.P.S."/>
            <person name="Shen B."/>
        </authorList>
    </citation>
    <scope>NUCLEOTIDE SEQUENCE [LARGE SCALE GENOMIC DNA]</scope>
    <source>
        <strain evidence="1 2">NPDC050403</strain>
    </source>
</reference>
<dbReference type="Gene3D" id="1.10.287.1060">
    <property type="entry name" value="ESAT-6-like"/>
    <property type="match status" value="1"/>
</dbReference>